<dbReference type="SUPFAM" id="SSF51905">
    <property type="entry name" value="FAD/NAD(P)-binding domain"/>
    <property type="match status" value="1"/>
</dbReference>
<dbReference type="GO" id="GO:0046592">
    <property type="term" value="F:polyamine oxidase activity"/>
    <property type="evidence" value="ECO:0007669"/>
    <property type="project" value="EnsemblFungi"/>
</dbReference>
<dbReference type="OMA" id="EFFDNYQ"/>
<organism evidence="2 3">
    <name type="scientific">Naumovozyma castellii</name>
    <name type="common">Yeast</name>
    <name type="synonym">Saccharomyces castellii</name>
    <dbReference type="NCBI Taxonomy" id="27288"/>
    <lineage>
        <taxon>Eukaryota</taxon>
        <taxon>Fungi</taxon>
        <taxon>Dikarya</taxon>
        <taxon>Ascomycota</taxon>
        <taxon>Saccharomycotina</taxon>
        <taxon>Saccharomycetes</taxon>
        <taxon>Saccharomycetales</taxon>
        <taxon>Saccharomycetaceae</taxon>
        <taxon>Naumovozyma</taxon>
    </lineage>
</organism>
<dbReference type="EMBL" id="HE576752">
    <property type="protein sequence ID" value="CCC67831.1"/>
    <property type="molecule type" value="Genomic_DNA"/>
</dbReference>
<proteinExistence type="predicted"/>
<dbReference type="FunCoup" id="G0V8N2">
    <property type="interactions" value="402"/>
</dbReference>
<reference key="2">
    <citation type="submission" date="2011-08" db="EMBL/GenBank/DDBJ databases">
        <title>Genome sequence of Naumovozyma castellii.</title>
        <authorList>
            <person name="Gordon J.L."/>
            <person name="Armisen D."/>
            <person name="Proux-Wera E."/>
            <person name="OhEigeartaigh S.S."/>
            <person name="Byrne K.P."/>
            <person name="Wolfe K.H."/>
        </authorList>
    </citation>
    <scope>NUCLEOTIDE SEQUENCE</scope>
    <source>
        <strain>Type strain:CBS 4309</strain>
    </source>
</reference>
<dbReference type="InterPro" id="IPR036188">
    <property type="entry name" value="FAD/NAD-bd_sf"/>
</dbReference>
<sequence>MSSCIFLRTMRAFFRKSCNLEHQGSYIASLNIVSNTLHIGPAIQIMTKPKEQQVIIIGAGIAGLKAASTLYANGIKNCLVIEARDRIGGRLLTVKGYKGDKYDLGAGWHHDTLMNPLFLEEAEAMKKDSKKRFVFEDSQFIYIDDQRGRIDHDPDMSLEFVDAEIDKFTGLEFYQSLDVKDCSFYHIILKYLLQRRDFLTDDQIKFSAQIARYLELWHGASWDKLSAKDTYFDHQGRNALVTNFDSVVNRIGDTFPKDWIRLNTEVKAIERDGKNVLIKLSSGEEYICQYTIVTIPQSVLQLSLQLPDESNTKGRIDFKPPLNPQIQEAFKKIHFGGLGKVVFEFDKCTWSNESSRIFTLAHSQENFVEDVRKAETWEGLIDNLKTPSSQLFENCWDFPLLFINLAKSIGRPTLIMLMQSPLSNYIESIGNDKQKVYEFFQPVLDKVMTTLQSNKVINGLSANPTEAETNSPILKNLLVTNWNNDPYSRGAYSACFAGDDALEMIIAMSNGQDSRIRFAGEHTIMDGAGAVHGSWESGRREGEYILEHLKDH</sequence>
<dbReference type="Proteomes" id="UP000001640">
    <property type="component" value="Chromosome 1"/>
</dbReference>
<dbReference type="InterPro" id="IPR050281">
    <property type="entry name" value="Flavin_monoamine_oxidase"/>
</dbReference>
<reference evidence="2 3" key="1">
    <citation type="journal article" date="2011" name="Proc. Natl. Acad. Sci. U.S.A.">
        <title>Evolutionary erosion of yeast sex chromosomes by mating-type switching accidents.</title>
        <authorList>
            <person name="Gordon J.L."/>
            <person name="Armisen D."/>
            <person name="Proux-Wera E."/>
            <person name="Oheigeartaigh S.S."/>
            <person name="Byrne K.P."/>
            <person name="Wolfe K.H."/>
        </authorList>
    </citation>
    <scope>NUCLEOTIDE SEQUENCE [LARGE SCALE GENOMIC DNA]</scope>
    <source>
        <strain evidence="3">ATCC 76901 / BCRC 22586 / CBS 4309 / NBRC 1992 / NRRL Y-12630</strain>
    </source>
</reference>
<dbReference type="GO" id="GO:0015940">
    <property type="term" value="P:pantothenate biosynthetic process"/>
    <property type="evidence" value="ECO:0007669"/>
    <property type="project" value="EnsemblFungi"/>
</dbReference>
<dbReference type="Gene3D" id="3.90.660.10">
    <property type="match status" value="1"/>
</dbReference>
<dbReference type="KEGG" id="ncs:NCAS_0A12730"/>
<name>G0V8N2_NAUCA</name>
<dbReference type="GO" id="GO:0046208">
    <property type="term" value="P:spermine catabolic process"/>
    <property type="evidence" value="ECO:0007669"/>
    <property type="project" value="EnsemblFungi"/>
</dbReference>
<evidence type="ECO:0000313" key="3">
    <source>
        <dbReference type="Proteomes" id="UP000001640"/>
    </source>
</evidence>
<dbReference type="SUPFAM" id="SSF54373">
    <property type="entry name" value="FAD-linked reductases, C-terminal domain"/>
    <property type="match status" value="1"/>
</dbReference>
<dbReference type="PANTHER" id="PTHR10742:SF410">
    <property type="entry name" value="LYSINE-SPECIFIC HISTONE DEMETHYLASE 2"/>
    <property type="match status" value="1"/>
</dbReference>
<evidence type="ECO:0000313" key="2">
    <source>
        <dbReference type="EMBL" id="CCC67831.1"/>
    </source>
</evidence>
<dbReference type="AlphaFoldDB" id="G0V8N2"/>
<dbReference type="InterPro" id="IPR002937">
    <property type="entry name" value="Amino_oxidase"/>
</dbReference>
<keyword evidence="3" id="KW-1185">Reference proteome</keyword>
<protein>
    <recommendedName>
        <fullName evidence="1">Amine oxidase domain-containing protein</fullName>
    </recommendedName>
</protein>
<dbReference type="STRING" id="1064592.G0V8N2"/>
<gene>
    <name evidence="2" type="primary">NCAS0A12730</name>
    <name evidence="2" type="ordered locus">NCAS_0A12730</name>
</gene>
<dbReference type="eggNOG" id="KOG0029">
    <property type="taxonomic scope" value="Eukaryota"/>
</dbReference>
<dbReference type="PANTHER" id="PTHR10742">
    <property type="entry name" value="FLAVIN MONOAMINE OXIDASE"/>
    <property type="match status" value="1"/>
</dbReference>
<dbReference type="OrthoDB" id="5046242at2759"/>
<dbReference type="InParanoid" id="G0V8N2"/>
<dbReference type="Pfam" id="PF01593">
    <property type="entry name" value="Amino_oxidase"/>
    <property type="match status" value="1"/>
</dbReference>
<dbReference type="RefSeq" id="XP_003674211.1">
    <property type="nucleotide sequence ID" value="XM_003674163.1"/>
</dbReference>
<accession>G0V8N2</accession>
<dbReference type="HOGENOM" id="CLU_004498_10_1_1"/>
<dbReference type="Gene3D" id="3.50.50.60">
    <property type="entry name" value="FAD/NAD(P)-binding domain"/>
    <property type="match status" value="1"/>
</dbReference>
<dbReference type="GeneID" id="96901309"/>
<feature type="domain" description="Amine oxidase" evidence="1">
    <location>
        <begin position="61"/>
        <end position="545"/>
    </location>
</feature>
<evidence type="ECO:0000259" key="1">
    <source>
        <dbReference type="Pfam" id="PF01593"/>
    </source>
</evidence>